<evidence type="ECO:0000259" key="8">
    <source>
        <dbReference type="Pfam" id="PF02608"/>
    </source>
</evidence>
<comment type="similarity">
    <text evidence="2">Belongs to the BMP lipoprotein family.</text>
</comment>
<dbReference type="EMBL" id="CP101988">
    <property type="protein sequence ID" value="UUI75445.1"/>
    <property type="molecule type" value="Genomic_DNA"/>
</dbReference>
<keyword evidence="5" id="KW-0472">Membrane</keyword>
<evidence type="ECO:0000256" key="3">
    <source>
        <dbReference type="ARBA" id="ARBA00022475"/>
    </source>
</evidence>
<reference evidence="9 10" key="1">
    <citation type="submission" date="2022-07" db="EMBL/GenBank/DDBJ databases">
        <title>Novel species in genus cellulomonas.</title>
        <authorList>
            <person name="Ye L."/>
        </authorList>
    </citation>
    <scope>NUCLEOTIDE SEQUENCE [LARGE SCALE GENOMIC DNA]</scope>
    <source>
        <strain evidence="10">zg-Y338</strain>
    </source>
</reference>
<evidence type="ECO:0000256" key="2">
    <source>
        <dbReference type="ARBA" id="ARBA00008610"/>
    </source>
</evidence>
<dbReference type="PANTHER" id="PTHR34296:SF2">
    <property type="entry name" value="ABC TRANSPORTER GUANOSINE-BINDING PROTEIN NUPN"/>
    <property type="match status" value="1"/>
</dbReference>
<dbReference type="InterPro" id="IPR028082">
    <property type="entry name" value="Peripla_BP_I"/>
</dbReference>
<dbReference type="Gene3D" id="3.40.50.2300">
    <property type="match status" value="2"/>
</dbReference>
<proteinExistence type="inferred from homology"/>
<dbReference type="SUPFAM" id="SSF53822">
    <property type="entry name" value="Periplasmic binding protein-like I"/>
    <property type="match status" value="1"/>
</dbReference>
<accession>A0ABY5L1X0</accession>
<feature type="chain" id="PRO_5047351181" evidence="7">
    <location>
        <begin position="21"/>
        <end position="348"/>
    </location>
</feature>
<sequence>MKQRLIGGVAIAAAATLTLAACGGGDATETAGSTEGAKDGALSVVNVVNGPLGDQGFFDDAARGMAEMEKAGSKIQNIQSDAENPAQWRSNLESVSGGDWDVVIVGTSQFIDILDETAPKYPKQNYLIYDSVVEQPNVASIVYRQNEGSFLAGVLAAQATINKDTFPLATGSKKVGIVGGMDIPVINDFVVGYKKGVESVDPSIEVLVSYVGDFVDSNRGFDQATAMYEQGADVVFQVAGGAGIGVLRAAEDSNRYAIGVDSNQNPLHKGHILGSMLKNIGVSLKSAVDAHAAGTLKFGETTEYGLHNNGVSLTFEDNGDIVPKEIQDEIATYSKKVVDGEIKVPTAY</sequence>
<feature type="domain" description="ABC transporter substrate-binding protein PnrA-like" evidence="8">
    <location>
        <begin position="43"/>
        <end position="346"/>
    </location>
</feature>
<dbReference type="Proteomes" id="UP001316189">
    <property type="component" value="Chromosome"/>
</dbReference>
<evidence type="ECO:0000256" key="4">
    <source>
        <dbReference type="ARBA" id="ARBA00022729"/>
    </source>
</evidence>
<dbReference type="InterPro" id="IPR050957">
    <property type="entry name" value="BMP_lipoprotein"/>
</dbReference>
<dbReference type="RefSeq" id="WP_227568459.1">
    <property type="nucleotide sequence ID" value="NZ_CP101988.1"/>
</dbReference>
<evidence type="ECO:0000256" key="6">
    <source>
        <dbReference type="ARBA" id="ARBA00023288"/>
    </source>
</evidence>
<evidence type="ECO:0000313" key="10">
    <source>
        <dbReference type="Proteomes" id="UP001316189"/>
    </source>
</evidence>
<evidence type="ECO:0000256" key="5">
    <source>
        <dbReference type="ARBA" id="ARBA00023136"/>
    </source>
</evidence>
<dbReference type="PANTHER" id="PTHR34296">
    <property type="entry name" value="TRANSCRIPTIONAL ACTIVATOR PROTEIN MED"/>
    <property type="match status" value="1"/>
</dbReference>
<keyword evidence="3" id="KW-1003">Cell membrane</keyword>
<protein>
    <submittedName>
        <fullName evidence="9">BMP family ABC transporter substrate-binding protein</fullName>
    </submittedName>
</protein>
<keyword evidence="6" id="KW-0449">Lipoprotein</keyword>
<evidence type="ECO:0000256" key="7">
    <source>
        <dbReference type="SAM" id="SignalP"/>
    </source>
</evidence>
<name>A0ABY5L1X0_9CELL</name>
<comment type="subcellular location">
    <subcellularLocation>
        <location evidence="1">Cell membrane</location>
        <topology evidence="1">Lipid-anchor</topology>
    </subcellularLocation>
</comment>
<evidence type="ECO:0000313" key="9">
    <source>
        <dbReference type="EMBL" id="UUI75445.1"/>
    </source>
</evidence>
<keyword evidence="4 7" id="KW-0732">Signal</keyword>
<dbReference type="PROSITE" id="PS51257">
    <property type="entry name" value="PROKAR_LIPOPROTEIN"/>
    <property type="match status" value="1"/>
</dbReference>
<feature type="signal peptide" evidence="7">
    <location>
        <begin position="1"/>
        <end position="20"/>
    </location>
</feature>
<keyword evidence="10" id="KW-1185">Reference proteome</keyword>
<dbReference type="CDD" id="cd19964">
    <property type="entry name" value="PBP1_BMP-like"/>
    <property type="match status" value="1"/>
</dbReference>
<dbReference type="InterPro" id="IPR003760">
    <property type="entry name" value="PnrA-like"/>
</dbReference>
<organism evidence="9 10">
    <name type="scientific">Cellulomonas chengniuliangii</name>
    <dbReference type="NCBI Taxonomy" id="2968084"/>
    <lineage>
        <taxon>Bacteria</taxon>
        <taxon>Bacillati</taxon>
        <taxon>Actinomycetota</taxon>
        <taxon>Actinomycetes</taxon>
        <taxon>Micrococcales</taxon>
        <taxon>Cellulomonadaceae</taxon>
        <taxon>Cellulomonas</taxon>
    </lineage>
</organism>
<dbReference type="Pfam" id="PF02608">
    <property type="entry name" value="Bmp"/>
    <property type="match status" value="1"/>
</dbReference>
<evidence type="ECO:0000256" key="1">
    <source>
        <dbReference type="ARBA" id="ARBA00004193"/>
    </source>
</evidence>
<gene>
    <name evidence="9" type="ORF">NP064_00490</name>
</gene>